<name>A0ACB9K621_9ASTR</name>
<gene>
    <name evidence="1" type="ORF">L1987_01780</name>
</gene>
<keyword evidence="2" id="KW-1185">Reference proteome</keyword>
<evidence type="ECO:0000313" key="2">
    <source>
        <dbReference type="Proteomes" id="UP001056120"/>
    </source>
</evidence>
<evidence type="ECO:0000313" key="1">
    <source>
        <dbReference type="EMBL" id="KAI3827697.1"/>
    </source>
</evidence>
<proteinExistence type="predicted"/>
<reference evidence="2" key="1">
    <citation type="journal article" date="2022" name="Mol. Ecol. Resour.">
        <title>The genomes of chicory, endive, great burdock and yacon provide insights into Asteraceae palaeo-polyploidization history and plant inulin production.</title>
        <authorList>
            <person name="Fan W."/>
            <person name="Wang S."/>
            <person name="Wang H."/>
            <person name="Wang A."/>
            <person name="Jiang F."/>
            <person name="Liu H."/>
            <person name="Zhao H."/>
            <person name="Xu D."/>
            <person name="Zhang Y."/>
        </authorList>
    </citation>
    <scope>NUCLEOTIDE SEQUENCE [LARGE SCALE GENOMIC DNA]</scope>
    <source>
        <strain evidence="2">cv. Yunnan</strain>
    </source>
</reference>
<comment type="caution">
    <text evidence="1">The sequence shown here is derived from an EMBL/GenBank/DDBJ whole genome shotgun (WGS) entry which is preliminary data.</text>
</comment>
<reference evidence="1 2" key="2">
    <citation type="journal article" date="2022" name="Mol. Ecol. Resour.">
        <title>The genomes of chicory, endive, great burdock and yacon provide insights into Asteraceae paleo-polyploidization history and plant inulin production.</title>
        <authorList>
            <person name="Fan W."/>
            <person name="Wang S."/>
            <person name="Wang H."/>
            <person name="Wang A."/>
            <person name="Jiang F."/>
            <person name="Liu H."/>
            <person name="Zhao H."/>
            <person name="Xu D."/>
            <person name="Zhang Y."/>
        </authorList>
    </citation>
    <scope>NUCLEOTIDE SEQUENCE [LARGE SCALE GENOMIC DNA]</scope>
    <source>
        <strain evidence="2">cv. Yunnan</strain>
        <tissue evidence="1">Leaves</tissue>
    </source>
</reference>
<sequence>MLSSPVWRFFDVTLIDKEPSVEELDPLLLLKLRSFASQVSPIPEDVLVMLGLSIRWPNLKTEPSLIANGKVMSALDFIKLEDTSDVEFVSKEVAKGDADVVVRTDMLDIRLMSTRG</sequence>
<accession>A0ACB9K621</accession>
<dbReference type="EMBL" id="CM042018">
    <property type="protein sequence ID" value="KAI3827697.1"/>
    <property type="molecule type" value="Genomic_DNA"/>
</dbReference>
<protein>
    <submittedName>
        <fullName evidence="1">Uncharacterized protein</fullName>
    </submittedName>
</protein>
<organism evidence="1 2">
    <name type="scientific">Smallanthus sonchifolius</name>
    <dbReference type="NCBI Taxonomy" id="185202"/>
    <lineage>
        <taxon>Eukaryota</taxon>
        <taxon>Viridiplantae</taxon>
        <taxon>Streptophyta</taxon>
        <taxon>Embryophyta</taxon>
        <taxon>Tracheophyta</taxon>
        <taxon>Spermatophyta</taxon>
        <taxon>Magnoliopsida</taxon>
        <taxon>eudicotyledons</taxon>
        <taxon>Gunneridae</taxon>
        <taxon>Pentapetalae</taxon>
        <taxon>asterids</taxon>
        <taxon>campanulids</taxon>
        <taxon>Asterales</taxon>
        <taxon>Asteraceae</taxon>
        <taxon>Asteroideae</taxon>
        <taxon>Heliantheae alliance</taxon>
        <taxon>Millerieae</taxon>
        <taxon>Smallanthus</taxon>
    </lineage>
</organism>
<dbReference type="Proteomes" id="UP001056120">
    <property type="component" value="Linkage Group LG01"/>
</dbReference>